<dbReference type="SMART" id="SM00640">
    <property type="entry name" value="Glyco_32"/>
    <property type="match status" value="1"/>
</dbReference>
<dbReference type="Pfam" id="PF08244">
    <property type="entry name" value="Glyco_hydro_32C"/>
    <property type="match status" value="1"/>
</dbReference>
<evidence type="ECO:0000256" key="5">
    <source>
        <dbReference type="RuleBase" id="RU365015"/>
    </source>
</evidence>
<keyword evidence="9" id="KW-1185">Reference proteome</keyword>
<dbReference type="InterPro" id="IPR013148">
    <property type="entry name" value="Glyco_hydro_32_N"/>
</dbReference>
<accession>A0AAJ3HRR1</accession>
<dbReference type="SUPFAM" id="SSF49899">
    <property type="entry name" value="Concanavalin A-like lectins/glucanases"/>
    <property type="match status" value="1"/>
</dbReference>
<comment type="function">
    <text evidence="5">Enables the bacterium to metabolize sucrose as a sole carbon source.</text>
</comment>
<sequence>MKKNKGLSAILQAVMSHSAMAVKDKYYPRWHLAPITGLLNDPNGFSFDGKYYHLFYQWNPLSCEHRNKCWGHWRSKDLITWQHQPIALMPDEVYDKDGCYSGSAAMNNGKLTLCYTGNIKFSHAGRSAWQCLAVENEQGDFDKLGPVLGLPEGYSGHVRDPKIWQYQNRWYMVLGAQTLDNQGKVLLYTAPDLYQWQLLGELAGSHLGGLGDAGYMWECPDLFELNGAFILLTCPQGIKPEEKDFLNTHSSAYLIGHFDYNTHQFSHGELIELDAGFEFYAPQTTLAADGRRIMFGWMGVPDGEEMYQPTIINGWIHQMTCPRELEIKQGKLYQRPIKELQQLRNKQQHWHGIADNAPEVDDVSVELDIQLSGGLSIYFSDTLELIIEKNQAILKRRSFKNAQWHSRYWQYPVTQLQILCDSSSVEIFFNNGIGVMSSRFFASEKQQIKFSGKDKITLTYWRLNDALVK</sequence>
<feature type="domain" description="Glycosyl hydrolase family 32 N-terminal" evidence="6">
    <location>
        <begin position="31"/>
        <end position="336"/>
    </location>
</feature>
<dbReference type="PANTHER" id="PTHR43101">
    <property type="entry name" value="BETA-FRUCTOSIDASE"/>
    <property type="match status" value="1"/>
</dbReference>
<comment type="similarity">
    <text evidence="1 4">Belongs to the glycosyl hydrolase 32 family.</text>
</comment>
<keyword evidence="3 4" id="KW-0326">Glycosidase</keyword>
<dbReference type="InterPro" id="IPR006232">
    <property type="entry name" value="Suc6P_hydrolase"/>
</dbReference>
<keyword evidence="5" id="KW-0119">Carbohydrate metabolism</keyword>
<dbReference type="Pfam" id="PF00251">
    <property type="entry name" value="Glyco_hydro_32N"/>
    <property type="match status" value="1"/>
</dbReference>
<organism evidence="8 9">
    <name type="scientific">Proteus hauseri ATCC 700826</name>
    <dbReference type="NCBI Taxonomy" id="1354271"/>
    <lineage>
        <taxon>Bacteria</taxon>
        <taxon>Pseudomonadati</taxon>
        <taxon>Pseudomonadota</taxon>
        <taxon>Gammaproteobacteria</taxon>
        <taxon>Enterobacterales</taxon>
        <taxon>Morganellaceae</taxon>
        <taxon>Proteus</taxon>
    </lineage>
</organism>
<evidence type="ECO:0000313" key="8">
    <source>
        <dbReference type="EMBL" id="OAT46507.1"/>
    </source>
</evidence>
<evidence type="ECO:0000256" key="4">
    <source>
        <dbReference type="RuleBase" id="RU362110"/>
    </source>
</evidence>
<comment type="pathway">
    <text evidence="5">Glycan biosynthesis; sucrose metabolism.</text>
</comment>
<evidence type="ECO:0000256" key="1">
    <source>
        <dbReference type="ARBA" id="ARBA00009902"/>
    </source>
</evidence>
<dbReference type="GO" id="GO:0005975">
    <property type="term" value="P:carbohydrate metabolic process"/>
    <property type="evidence" value="ECO:0007669"/>
    <property type="project" value="InterPro"/>
</dbReference>
<dbReference type="EMBL" id="LXEV01000023">
    <property type="protein sequence ID" value="OAT46507.1"/>
    <property type="molecule type" value="Genomic_DNA"/>
</dbReference>
<dbReference type="InterPro" id="IPR001362">
    <property type="entry name" value="Glyco_hydro_32"/>
</dbReference>
<dbReference type="InterPro" id="IPR051214">
    <property type="entry name" value="GH32_Enzymes"/>
</dbReference>
<evidence type="ECO:0000256" key="2">
    <source>
        <dbReference type="ARBA" id="ARBA00022801"/>
    </source>
</evidence>
<dbReference type="EC" id="3.2.1.26" evidence="4"/>
<dbReference type="InterPro" id="IPR013189">
    <property type="entry name" value="Glyco_hydro_32_C"/>
</dbReference>
<evidence type="ECO:0000259" key="7">
    <source>
        <dbReference type="Pfam" id="PF08244"/>
    </source>
</evidence>
<comment type="subcellular location">
    <subcellularLocation>
        <location evidence="5">Cytoplasm</location>
    </subcellularLocation>
</comment>
<proteinExistence type="inferred from homology"/>
<dbReference type="CDD" id="cd18623">
    <property type="entry name" value="GH32_ScrB-like"/>
    <property type="match status" value="1"/>
</dbReference>
<keyword evidence="5" id="KW-0963">Cytoplasm</keyword>
<evidence type="ECO:0000256" key="3">
    <source>
        <dbReference type="ARBA" id="ARBA00023295"/>
    </source>
</evidence>
<dbReference type="GO" id="GO:0005737">
    <property type="term" value="C:cytoplasm"/>
    <property type="evidence" value="ECO:0007669"/>
    <property type="project" value="UniProtKB-SubCell"/>
</dbReference>
<protein>
    <recommendedName>
        <fullName evidence="4">Sucrose-6-phosphate hydrolase</fullName>
        <ecNumber evidence="4">3.2.1.26</ecNumber>
    </recommendedName>
    <alternativeName>
        <fullName evidence="5">Invertase</fullName>
    </alternativeName>
</protein>
<dbReference type="InterPro" id="IPR013320">
    <property type="entry name" value="ConA-like_dom_sf"/>
</dbReference>
<dbReference type="GO" id="GO:0004564">
    <property type="term" value="F:beta-fructofuranosidase activity"/>
    <property type="evidence" value="ECO:0007669"/>
    <property type="project" value="UniProtKB-EC"/>
</dbReference>
<dbReference type="SUPFAM" id="SSF75005">
    <property type="entry name" value="Arabinanase/levansucrase/invertase"/>
    <property type="match status" value="1"/>
</dbReference>
<evidence type="ECO:0000313" key="9">
    <source>
        <dbReference type="Proteomes" id="UP000078250"/>
    </source>
</evidence>
<comment type="caution">
    <text evidence="8">The sequence shown here is derived from an EMBL/GenBank/DDBJ whole genome shotgun (WGS) entry which is preliminary data.</text>
</comment>
<dbReference type="NCBIfam" id="TIGR01322">
    <property type="entry name" value="scrB_fam"/>
    <property type="match status" value="1"/>
</dbReference>
<dbReference type="RefSeq" id="WP_064719962.1">
    <property type="nucleotide sequence ID" value="NZ_LXEV01000023.1"/>
</dbReference>
<dbReference type="AlphaFoldDB" id="A0AAJ3HRR1"/>
<name>A0AAJ3HRR1_PROHU</name>
<dbReference type="PROSITE" id="PS00609">
    <property type="entry name" value="GLYCOSYL_HYDROL_F32"/>
    <property type="match status" value="1"/>
</dbReference>
<gene>
    <name evidence="8" type="ORF">M997_1988</name>
</gene>
<evidence type="ECO:0000259" key="6">
    <source>
        <dbReference type="Pfam" id="PF00251"/>
    </source>
</evidence>
<dbReference type="Gene3D" id="2.115.10.20">
    <property type="entry name" value="Glycosyl hydrolase domain, family 43"/>
    <property type="match status" value="1"/>
</dbReference>
<dbReference type="PANTHER" id="PTHR43101:SF1">
    <property type="entry name" value="BETA-FRUCTOSIDASE"/>
    <property type="match status" value="1"/>
</dbReference>
<dbReference type="InterPro" id="IPR023296">
    <property type="entry name" value="Glyco_hydro_beta-prop_sf"/>
</dbReference>
<reference evidence="8 9" key="1">
    <citation type="submission" date="2016-04" db="EMBL/GenBank/DDBJ databases">
        <title>ATOL: Assembling a taxonomically balanced genome-scale reconstruction of the evolutionary history of the Enterobacteriaceae.</title>
        <authorList>
            <person name="Plunkett G.III."/>
            <person name="Neeno-Eckwall E.C."/>
            <person name="Glasner J.D."/>
            <person name="Perna N.T."/>
        </authorList>
    </citation>
    <scope>NUCLEOTIDE SEQUENCE [LARGE SCALE GENOMIC DNA]</scope>
    <source>
        <strain evidence="8 9">ATCC 700826</strain>
    </source>
</reference>
<dbReference type="InterPro" id="IPR018053">
    <property type="entry name" value="Glyco_hydro_32_AS"/>
</dbReference>
<dbReference type="Proteomes" id="UP000078250">
    <property type="component" value="Unassembled WGS sequence"/>
</dbReference>
<dbReference type="Gene3D" id="2.60.120.560">
    <property type="entry name" value="Exo-inulinase, domain 1"/>
    <property type="match status" value="1"/>
</dbReference>
<comment type="catalytic activity">
    <reaction evidence="4">
        <text>Hydrolysis of terminal non-reducing beta-D-fructofuranoside residues in beta-D-fructofuranosides.</text>
        <dbReference type="EC" id="3.2.1.26"/>
    </reaction>
</comment>
<keyword evidence="2 4" id="KW-0378">Hydrolase</keyword>
<feature type="domain" description="Glycosyl hydrolase family 32 C-terminal" evidence="7">
    <location>
        <begin position="413"/>
        <end position="453"/>
    </location>
</feature>